<evidence type="ECO:0000256" key="6">
    <source>
        <dbReference type="ARBA" id="ARBA00022679"/>
    </source>
</evidence>
<dbReference type="SMART" id="SM00387">
    <property type="entry name" value="HATPase_c"/>
    <property type="match status" value="1"/>
</dbReference>
<dbReference type="GO" id="GO:0005886">
    <property type="term" value="C:plasma membrane"/>
    <property type="evidence" value="ECO:0007669"/>
    <property type="project" value="UniProtKB-SubCell"/>
</dbReference>
<comment type="catalytic activity">
    <reaction evidence="1">
        <text>ATP + protein L-histidine = ADP + protein N-phospho-L-histidine.</text>
        <dbReference type="EC" id="2.7.13.3"/>
    </reaction>
</comment>
<feature type="compositionally biased region" description="Basic and acidic residues" evidence="12">
    <location>
        <begin position="74"/>
        <end position="96"/>
    </location>
</feature>
<dbReference type="PANTHER" id="PTHR43547">
    <property type="entry name" value="TWO-COMPONENT HISTIDINE KINASE"/>
    <property type="match status" value="1"/>
</dbReference>
<protein>
    <recommendedName>
        <fullName evidence="3">histidine kinase</fullName>
        <ecNumber evidence="3">2.7.13.3</ecNumber>
    </recommendedName>
</protein>
<keyword evidence="13" id="KW-1133">Transmembrane helix</keyword>
<dbReference type="InterPro" id="IPR005467">
    <property type="entry name" value="His_kinase_dom"/>
</dbReference>
<dbReference type="Pfam" id="PF00512">
    <property type="entry name" value="HisKA"/>
    <property type="match status" value="1"/>
</dbReference>
<keyword evidence="5" id="KW-0597">Phosphoprotein</keyword>
<dbReference type="RefSeq" id="WP_189564730.1">
    <property type="nucleotide sequence ID" value="NZ_BMXF01000002.1"/>
</dbReference>
<keyword evidence="11 13" id="KW-0472">Membrane</keyword>
<dbReference type="GO" id="GO:0005524">
    <property type="term" value="F:ATP binding"/>
    <property type="evidence" value="ECO:0007669"/>
    <property type="project" value="UniProtKB-KW"/>
</dbReference>
<dbReference type="EC" id="2.7.13.3" evidence="3"/>
<keyword evidence="6" id="KW-0808">Transferase</keyword>
<evidence type="ECO:0000256" key="13">
    <source>
        <dbReference type="SAM" id="Phobius"/>
    </source>
</evidence>
<evidence type="ECO:0000256" key="12">
    <source>
        <dbReference type="SAM" id="MobiDB-lite"/>
    </source>
</evidence>
<dbReference type="SMART" id="SM00388">
    <property type="entry name" value="HisKA"/>
    <property type="match status" value="1"/>
</dbReference>
<gene>
    <name evidence="15" type="ORF">GCM10007390_24610</name>
</gene>
<evidence type="ECO:0000256" key="3">
    <source>
        <dbReference type="ARBA" id="ARBA00012438"/>
    </source>
</evidence>
<dbReference type="EMBL" id="BMXF01000002">
    <property type="protein sequence ID" value="GHB70066.1"/>
    <property type="molecule type" value="Genomic_DNA"/>
</dbReference>
<reference evidence="15 16" key="1">
    <citation type="journal article" date="2014" name="Int. J. Syst. Evol. Microbiol.">
        <title>Complete genome sequence of Corynebacterium casei LMG S-19264T (=DSM 44701T), isolated from a smear-ripened cheese.</title>
        <authorList>
            <consortium name="US DOE Joint Genome Institute (JGI-PGF)"/>
            <person name="Walter F."/>
            <person name="Albersmeier A."/>
            <person name="Kalinowski J."/>
            <person name="Ruckert C."/>
        </authorList>
    </citation>
    <scope>NUCLEOTIDE SEQUENCE [LARGE SCALE GENOMIC DNA]</scope>
    <source>
        <strain evidence="15 16">KCTC 12866</strain>
    </source>
</reference>
<dbReference type="GO" id="GO:0000155">
    <property type="term" value="F:phosphorelay sensor kinase activity"/>
    <property type="evidence" value="ECO:0007669"/>
    <property type="project" value="InterPro"/>
</dbReference>
<dbReference type="SUPFAM" id="SSF47384">
    <property type="entry name" value="Homodimeric domain of signal transducing histidine kinase"/>
    <property type="match status" value="1"/>
</dbReference>
<dbReference type="SUPFAM" id="SSF55874">
    <property type="entry name" value="ATPase domain of HSP90 chaperone/DNA topoisomerase II/histidine kinase"/>
    <property type="match status" value="1"/>
</dbReference>
<dbReference type="PROSITE" id="PS50109">
    <property type="entry name" value="HIS_KIN"/>
    <property type="match status" value="1"/>
</dbReference>
<dbReference type="Pfam" id="PF02518">
    <property type="entry name" value="HATPase_c"/>
    <property type="match status" value="1"/>
</dbReference>
<accession>A0A8J3GAG1</accession>
<comment type="subcellular location">
    <subcellularLocation>
        <location evidence="2">Cell membrane</location>
    </subcellularLocation>
</comment>
<feature type="region of interest" description="Disordered" evidence="12">
    <location>
        <begin position="74"/>
        <end position="119"/>
    </location>
</feature>
<keyword evidence="8" id="KW-0418">Kinase</keyword>
<dbReference type="PRINTS" id="PR00344">
    <property type="entry name" value="BCTRLSENSOR"/>
</dbReference>
<evidence type="ECO:0000256" key="8">
    <source>
        <dbReference type="ARBA" id="ARBA00022777"/>
    </source>
</evidence>
<keyword evidence="13" id="KW-0812">Transmembrane</keyword>
<dbReference type="CDD" id="cd00082">
    <property type="entry name" value="HisKA"/>
    <property type="match status" value="1"/>
</dbReference>
<dbReference type="InterPro" id="IPR003661">
    <property type="entry name" value="HisK_dim/P_dom"/>
</dbReference>
<evidence type="ECO:0000256" key="2">
    <source>
        <dbReference type="ARBA" id="ARBA00004236"/>
    </source>
</evidence>
<evidence type="ECO:0000256" key="9">
    <source>
        <dbReference type="ARBA" id="ARBA00022840"/>
    </source>
</evidence>
<feature type="transmembrane region" description="Helical" evidence="13">
    <location>
        <begin position="9"/>
        <end position="28"/>
    </location>
</feature>
<evidence type="ECO:0000313" key="16">
    <source>
        <dbReference type="Proteomes" id="UP000598271"/>
    </source>
</evidence>
<keyword evidence="9" id="KW-0067">ATP-binding</keyword>
<evidence type="ECO:0000256" key="10">
    <source>
        <dbReference type="ARBA" id="ARBA00023012"/>
    </source>
</evidence>
<feature type="compositionally biased region" description="Basic and acidic residues" evidence="12">
    <location>
        <begin position="205"/>
        <end position="240"/>
    </location>
</feature>
<comment type="caution">
    <text evidence="15">The sequence shown here is derived from an EMBL/GenBank/DDBJ whole genome shotgun (WGS) entry which is preliminary data.</text>
</comment>
<organism evidence="15 16">
    <name type="scientific">Persicitalea jodogahamensis</name>
    <dbReference type="NCBI Taxonomy" id="402147"/>
    <lineage>
        <taxon>Bacteria</taxon>
        <taxon>Pseudomonadati</taxon>
        <taxon>Bacteroidota</taxon>
        <taxon>Cytophagia</taxon>
        <taxon>Cytophagales</taxon>
        <taxon>Spirosomataceae</taxon>
        <taxon>Persicitalea</taxon>
    </lineage>
</organism>
<dbReference type="FunFam" id="3.30.565.10:FF:000023">
    <property type="entry name" value="PAS domain-containing sensor histidine kinase"/>
    <property type="match status" value="1"/>
</dbReference>
<dbReference type="InterPro" id="IPR003594">
    <property type="entry name" value="HATPase_dom"/>
</dbReference>
<keyword evidence="10" id="KW-0902">Two-component regulatory system</keyword>
<evidence type="ECO:0000313" key="15">
    <source>
        <dbReference type="EMBL" id="GHB70066.1"/>
    </source>
</evidence>
<keyword evidence="4" id="KW-1003">Cell membrane</keyword>
<dbReference type="PANTHER" id="PTHR43547:SF2">
    <property type="entry name" value="HYBRID SIGNAL TRANSDUCTION HISTIDINE KINASE C"/>
    <property type="match status" value="1"/>
</dbReference>
<evidence type="ECO:0000256" key="4">
    <source>
        <dbReference type="ARBA" id="ARBA00022475"/>
    </source>
</evidence>
<keyword evidence="16" id="KW-1185">Reference proteome</keyword>
<feature type="transmembrane region" description="Helical" evidence="13">
    <location>
        <begin position="345"/>
        <end position="369"/>
    </location>
</feature>
<feature type="domain" description="Histidine kinase" evidence="14">
    <location>
        <begin position="384"/>
        <end position="612"/>
    </location>
</feature>
<dbReference type="InterPro" id="IPR004358">
    <property type="entry name" value="Sig_transdc_His_kin-like_C"/>
</dbReference>
<dbReference type="AlphaFoldDB" id="A0A8J3GAG1"/>
<evidence type="ECO:0000256" key="1">
    <source>
        <dbReference type="ARBA" id="ARBA00000085"/>
    </source>
</evidence>
<dbReference type="InterPro" id="IPR036890">
    <property type="entry name" value="HATPase_C_sf"/>
</dbReference>
<keyword evidence="7" id="KW-0547">Nucleotide-binding</keyword>
<feature type="compositionally biased region" description="Low complexity" evidence="12">
    <location>
        <begin position="97"/>
        <end position="113"/>
    </location>
</feature>
<dbReference type="Gene3D" id="3.30.565.10">
    <property type="entry name" value="Histidine kinase-like ATPase, C-terminal domain"/>
    <property type="match status" value="1"/>
</dbReference>
<proteinExistence type="predicted"/>
<evidence type="ECO:0000256" key="11">
    <source>
        <dbReference type="ARBA" id="ARBA00023136"/>
    </source>
</evidence>
<evidence type="ECO:0000259" key="14">
    <source>
        <dbReference type="PROSITE" id="PS50109"/>
    </source>
</evidence>
<sequence>MTKRKIQGIMGLMCLALIGLIGFQWYFISEAIAVRNEQFNHKVAESVQQVVHRLEKQEMLYLLQQRIDNEQQKAKLEEMTRVSEASRPKPAEKQAERVAAARPPARQAPSRAPVGSPAGMEVSIGPSGEVSYQYFMEVAPSDALSPNFRIMAERQQQIIEEFFQAQRLGAAGLDEFIRRRLVEEQNLGNALQSVQGERGQAVLAKENKSAVPEKSRKPYDALPEKKRSSQTSDRRPSDRTQLLREVMQDLVYTQRPIEERVNRFLLDSLLKKELVQNGITLPYEFAVRAQAGRNLLFSTAELNSGTWEQSAYKASLFPSEMLSGNNLLYVIFPDQQQYILRKMSAMFASSGVLLLVILACFYVAVSTILKQKKLSDIKNDFINNMTHEFKTPISTIALATDMALENVHTGPTASGSAAKLPARIDRYLGIIREENKRLGTHVEKVLQMALLDKGEVKIKQAEVNMHDVIAKVLNSLSVQIEQRNGEVELDFEATEELVKGDELHLSNVLYNLVDNAIKYSPDELHLTVRTSNEANGIRIAVADHGLGLSREQIQRIFDKFYRVPTGNLHNVKGFGLGLSYVKKMIAAHGGTVDVTSQAGQGSVFSVWLPIINVGISE</sequence>
<name>A0A8J3GAG1_9BACT</name>
<dbReference type="Gene3D" id="1.10.287.130">
    <property type="match status" value="1"/>
</dbReference>
<evidence type="ECO:0000256" key="5">
    <source>
        <dbReference type="ARBA" id="ARBA00022553"/>
    </source>
</evidence>
<feature type="region of interest" description="Disordered" evidence="12">
    <location>
        <begin position="195"/>
        <end position="240"/>
    </location>
</feature>
<dbReference type="InterPro" id="IPR036097">
    <property type="entry name" value="HisK_dim/P_sf"/>
</dbReference>
<dbReference type="Proteomes" id="UP000598271">
    <property type="component" value="Unassembled WGS sequence"/>
</dbReference>
<dbReference type="CDD" id="cd00075">
    <property type="entry name" value="HATPase"/>
    <property type="match status" value="1"/>
</dbReference>
<evidence type="ECO:0000256" key="7">
    <source>
        <dbReference type="ARBA" id="ARBA00022741"/>
    </source>
</evidence>